<dbReference type="GO" id="GO:0008716">
    <property type="term" value="F:D-alanine-D-alanine ligase activity"/>
    <property type="evidence" value="ECO:0007669"/>
    <property type="project" value="UniProtKB-UniRule"/>
</dbReference>
<dbReference type="GO" id="GO:0046872">
    <property type="term" value="F:metal ion binding"/>
    <property type="evidence" value="ECO:0007669"/>
    <property type="project" value="UniProtKB-KW"/>
</dbReference>
<dbReference type="PIRSF" id="PIRSF039102">
    <property type="entry name" value="Ddl/VanB"/>
    <property type="match status" value="1"/>
</dbReference>
<dbReference type="InterPro" id="IPR000291">
    <property type="entry name" value="D-Ala_lig_Van_CS"/>
</dbReference>
<keyword evidence="12 25" id="KW-0460">Magnesium</keyword>
<dbReference type="InterPro" id="IPR011127">
    <property type="entry name" value="Dala_Dala_lig_N"/>
</dbReference>
<proteinExistence type="inferred from homology"/>
<evidence type="ECO:0000256" key="25">
    <source>
        <dbReference type="PIRSR" id="PIRSR039102-3"/>
    </source>
</evidence>
<keyword evidence="10 24" id="KW-0547">Nucleotide-binding</keyword>
<evidence type="ECO:0000256" key="10">
    <source>
        <dbReference type="ARBA" id="ARBA00022741"/>
    </source>
</evidence>
<evidence type="ECO:0000256" key="12">
    <source>
        <dbReference type="ARBA" id="ARBA00022842"/>
    </source>
</evidence>
<dbReference type="EMBL" id="PGTN01000033">
    <property type="protein sequence ID" value="PJF47833.1"/>
    <property type="molecule type" value="Genomic_DNA"/>
</dbReference>
<evidence type="ECO:0000256" key="18">
    <source>
        <dbReference type="ARBA" id="ARBA00060592"/>
    </source>
</evidence>
<dbReference type="InterPro" id="IPR016185">
    <property type="entry name" value="PreATP-grasp_dom_sf"/>
</dbReference>
<evidence type="ECO:0000256" key="15">
    <source>
        <dbReference type="ARBA" id="ARBA00023211"/>
    </source>
</evidence>
<dbReference type="AlphaFoldDB" id="A0A2M8QDF2"/>
<keyword evidence="16 22" id="KW-0961">Cell wall biogenesis/degradation</keyword>
<name>A0A2M8QDF2_9CHLR</name>
<comment type="catalytic activity">
    <reaction evidence="17 22">
        <text>2 D-alanine + ATP = D-alanyl-D-alanine + ADP + phosphate + H(+)</text>
        <dbReference type="Rhea" id="RHEA:11224"/>
        <dbReference type="ChEBI" id="CHEBI:15378"/>
        <dbReference type="ChEBI" id="CHEBI:30616"/>
        <dbReference type="ChEBI" id="CHEBI:43474"/>
        <dbReference type="ChEBI" id="CHEBI:57416"/>
        <dbReference type="ChEBI" id="CHEBI:57822"/>
        <dbReference type="ChEBI" id="CHEBI:456216"/>
        <dbReference type="EC" id="6.3.2.4"/>
    </reaction>
</comment>
<reference evidence="28 29" key="1">
    <citation type="submission" date="2017-11" db="EMBL/GenBank/DDBJ databases">
        <title>Evolution of Phototrophy in the Chloroflexi Phylum Driven by Horizontal Gene Transfer.</title>
        <authorList>
            <person name="Ward L.M."/>
            <person name="Hemp J."/>
            <person name="Shih P.M."/>
            <person name="Mcglynn S.E."/>
            <person name="Fischer W."/>
        </authorList>
    </citation>
    <scope>NUCLEOTIDE SEQUENCE [LARGE SCALE GENOMIC DNA]</scope>
    <source>
        <strain evidence="28">JP3_7</strain>
    </source>
</reference>
<comment type="similarity">
    <text evidence="5 22">Belongs to the D-alanine--D-alanine ligase family.</text>
</comment>
<dbReference type="Gene3D" id="3.30.470.20">
    <property type="entry name" value="ATP-grasp fold, B domain"/>
    <property type="match status" value="1"/>
</dbReference>
<dbReference type="InterPro" id="IPR011761">
    <property type="entry name" value="ATP-grasp"/>
</dbReference>
<feature type="domain" description="ATP-grasp" evidence="27">
    <location>
        <begin position="123"/>
        <end position="333"/>
    </location>
</feature>
<evidence type="ECO:0000256" key="20">
    <source>
        <dbReference type="ARBA" id="ARBA00076288"/>
    </source>
</evidence>
<evidence type="ECO:0000256" key="26">
    <source>
        <dbReference type="PROSITE-ProRule" id="PRU00409"/>
    </source>
</evidence>
<feature type="binding site" evidence="25">
    <location>
        <position position="286"/>
    </location>
    <ligand>
        <name>Mg(2+)</name>
        <dbReference type="ChEBI" id="CHEBI:18420"/>
        <label>1</label>
    </ligand>
</feature>
<feature type="active site" evidence="23">
    <location>
        <position position="172"/>
    </location>
</feature>
<evidence type="ECO:0000256" key="2">
    <source>
        <dbReference type="ARBA" id="ARBA00003921"/>
    </source>
</evidence>
<dbReference type="Gene3D" id="3.30.1490.20">
    <property type="entry name" value="ATP-grasp fold, A domain"/>
    <property type="match status" value="1"/>
</dbReference>
<evidence type="ECO:0000256" key="17">
    <source>
        <dbReference type="ARBA" id="ARBA00047614"/>
    </source>
</evidence>
<feature type="active site" evidence="23">
    <location>
        <position position="311"/>
    </location>
</feature>
<dbReference type="PROSITE" id="PS50975">
    <property type="entry name" value="ATP_GRASP"/>
    <property type="match status" value="1"/>
</dbReference>
<protein>
    <recommendedName>
        <fullName evidence="19 22">D-alanine--D-alanine ligase</fullName>
        <ecNumber evidence="6 22">6.3.2.4</ecNumber>
    </recommendedName>
    <alternativeName>
        <fullName evidence="21 22">D-Ala-D-Ala ligase</fullName>
    </alternativeName>
    <alternativeName>
        <fullName evidence="20 22">D-alanylalanine synthetase</fullName>
    </alternativeName>
</protein>
<dbReference type="InterPro" id="IPR011095">
    <property type="entry name" value="Dala_Dala_lig_C"/>
</dbReference>
<keyword evidence="13 22" id="KW-0133">Cell shape</keyword>
<evidence type="ECO:0000256" key="21">
    <source>
        <dbReference type="ARBA" id="ARBA00077154"/>
    </source>
</evidence>
<evidence type="ECO:0000256" key="11">
    <source>
        <dbReference type="ARBA" id="ARBA00022840"/>
    </source>
</evidence>
<dbReference type="NCBIfam" id="NF002378">
    <property type="entry name" value="PRK01372.1"/>
    <property type="match status" value="1"/>
</dbReference>
<dbReference type="PANTHER" id="PTHR23132:SF25">
    <property type="entry name" value="D-ALANINE--D-ALANINE LIGASE A"/>
    <property type="match status" value="1"/>
</dbReference>
<keyword evidence="7 22" id="KW-0963">Cytoplasm</keyword>
<comment type="cofactor">
    <cofactor evidence="1">
        <name>Mn(2+)</name>
        <dbReference type="ChEBI" id="CHEBI:29035"/>
    </cofactor>
</comment>
<evidence type="ECO:0000256" key="9">
    <source>
        <dbReference type="ARBA" id="ARBA00022723"/>
    </source>
</evidence>
<evidence type="ECO:0000256" key="24">
    <source>
        <dbReference type="PIRSR" id="PIRSR039102-2"/>
    </source>
</evidence>
<comment type="function">
    <text evidence="2 22">Cell wall formation.</text>
</comment>
<dbReference type="EC" id="6.3.2.4" evidence="6 22"/>
<dbReference type="SUPFAM" id="SSF56059">
    <property type="entry name" value="Glutathione synthetase ATP-binding domain-like"/>
    <property type="match status" value="1"/>
</dbReference>
<dbReference type="GO" id="GO:0009252">
    <property type="term" value="P:peptidoglycan biosynthetic process"/>
    <property type="evidence" value="ECO:0007669"/>
    <property type="project" value="UniProtKB-UniRule"/>
</dbReference>
<dbReference type="PANTHER" id="PTHR23132">
    <property type="entry name" value="D-ALANINE--D-ALANINE LIGASE"/>
    <property type="match status" value="1"/>
</dbReference>
<dbReference type="PROSITE" id="PS00844">
    <property type="entry name" value="DALA_DALA_LIGASE_2"/>
    <property type="match status" value="1"/>
</dbReference>
<keyword evidence="11 26" id="KW-0067">ATP-binding</keyword>
<dbReference type="InterPro" id="IPR013815">
    <property type="entry name" value="ATP_grasp_subdomain_1"/>
</dbReference>
<dbReference type="Pfam" id="PF01820">
    <property type="entry name" value="Dala_Dala_lig_N"/>
    <property type="match status" value="2"/>
</dbReference>
<evidence type="ECO:0000256" key="19">
    <source>
        <dbReference type="ARBA" id="ARBA00068427"/>
    </source>
</evidence>
<evidence type="ECO:0000256" key="3">
    <source>
        <dbReference type="ARBA" id="ARBA00004496"/>
    </source>
</evidence>
<accession>A0A2M8QDF2</accession>
<keyword evidence="8 22" id="KW-0436">Ligase</keyword>
<evidence type="ECO:0000256" key="6">
    <source>
        <dbReference type="ARBA" id="ARBA00012216"/>
    </source>
</evidence>
<comment type="pathway">
    <text evidence="4 22">Cell wall biogenesis; peptidoglycan biosynthesis.</text>
</comment>
<evidence type="ECO:0000256" key="1">
    <source>
        <dbReference type="ARBA" id="ARBA00001936"/>
    </source>
</evidence>
<evidence type="ECO:0000313" key="29">
    <source>
        <dbReference type="Proteomes" id="UP000230790"/>
    </source>
</evidence>
<dbReference type="NCBIfam" id="NF002528">
    <property type="entry name" value="PRK01966.1-4"/>
    <property type="match status" value="1"/>
</dbReference>
<organism evidence="28 29">
    <name type="scientific">Candidatus Thermofonsia Clade 3 bacterium</name>
    <dbReference type="NCBI Taxonomy" id="2364212"/>
    <lineage>
        <taxon>Bacteria</taxon>
        <taxon>Bacillati</taxon>
        <taxon>Chloroflexota</taxon>
        <taxon>Candidatus Thermofontia</taxon>
        <taxon>Candidatus Thermofonsia Clade 3</taxon>
    </lineage>
</organism>
<feature type="binding site" evidence="24">
    <location>
        <begin position="202"/>
        <end position="210"/>
    </location>
    <ligand>
        <name>ATP</name>
        <dbReference type="ChEBI" id="CHEBI:30616"/>
    </ligand>
</feature>
<dbReference type="FunFam" id="3.30.1490.20:FF:000007">
    <property type="entry name" value="D-alanine--D-alanine ligase"/>
    <property type="match status" value="1"/>
</dbReference>
<keyword evidence="9 25" id="KW-0479">Metal-binding</keyword>
<feature type="binding site" evidence="24">
    <location>
        <begin position="172"/>
        <end position="173"/>
    </location>
    <ligand>
        <name>ATP</name>
        <dbReference type="ChEBI" id="CHEBI:30616"/>
    </ligand>
</feature>
<keyword evidence="14 22" id="KW-0573">Peptidoglycan synthesis</keyword>
<dbReference type="UniPathway" id="UPA00219"/>
<feature type="binding site" evidence="25">
    <location>
        <position position="300"/>
    </location>
    <ligand>
        <name>Mg(2+)</name>
        <dbReference type="ChEBI" id="CHEBI:18420"/>
        <label>1</label>
    </ligand>
</feature>
<gene>
    <name evidence="22" type="primary">ddl</name>
    <name evidence="28" type="ORF">CUN48_06525</name>
</gene>
<dbReference type="Pfam" id="PF07478">
    <property type="entry name" value="Dala_Dala_lig_C"/>
    <property type="match status" value="1"/>
</dbReference>
<feature type="binding site" evidence="25">
    <location>
        <position position="302"/>
    </location>
    <ligand>
        <name>Mg(2+)</name>
        <dbReference type="ChEBI" id="CHEBI:18420"/>
        <label>2</label>
    </ligand>
</feature>
<dbReference type="GO" id="GO:0008360">
    <property type="term" value="P:regulation of cell shape"/>
    <property type="evidence" value="ECO:0007669"/>
    <property type="project" value="UniProtKB-KW"/>
</dbReference>
<comment type="subcellular location">
    <subcellularLocation>
        <location evidence="3 22">Cytoplasm</location>
    </subcellularLocation>
</comment>
<comment type="cofactor">
    <cofactor evidence="25">
        <name>Mg(2+)</name>
        <dbReference type="ChEBI" id="CHEBI:18420"/>
    </cofactor>
    <cofactor evidence="25">
        <name>Mn(2+)</name>
        <dbReference type="ChEBI" id="CHEBI:29035"/>
    </cofactor>
    <text evidence="25">Binds 2 magnesium or manganese ions per subunit.</text>
</comment>
<dbReference type="FunFam" id="3.30.470.20:FF:000008">
    <property type="entry name" value="D-alanine--D-alanine ligase"/>
    <property type="match status" value="1"/>
</dbReference>
<evidence type="ECO:0000256" key="4">
    <source>
        <dbReference type="ARBA" id="ARBA00004752"/>
    </source>
</evidence>
<dbReference type="GO" id="GO:0005524">
    <property type="term" value="F:ATP binding"/>
    <property type="evidence" value="ECO:0007669"/>
    <property type="project" value="UniProtKB-UniRule"/>
</dbReference>
<evidence type="ECO:0000256" key="22">
    <source>
        <dbReference type="HAMAP-Rule" id="MF_00047"/>
    </source>
</evidence>
<feature type="active site" evidence="23">
    <location>
        <position position="34"/>
    </location>
</feature>
<evidence type="ECO:0000256" key="5">
    <source>
        <dbReference type="ARBA" id="ARBA00010871"/>
    </source>
</evidence>
<evidence type="ECO:0000259" key="27">
    <source>
        <dbReference type="PROSITE" id="PS50975"/>
    </source>
</evidence>
<dbReference type="NCBIfam" id="TIGR01205">
    <property type="entry name" value="D_ala_D_alaTIGR"/>
    <property type="match status" value="1"/>
</dbReference>
<dbReference type="SUPFAM" id="SSF52440">
    <property type="entry name" value="PreATP-grasp domain"/>
    <property type="match status" value="1"/>
</dbReference>
<comment type="caution">
    <text evidence="28">The sequence shown here is derived from an EMBL/GenBank/DDBJ whole genome shotgun (WGS) entry which is preliminary data.</text>
</comment>
<comment type="pathway">
    <text evidence="18">Glycan biosynthesis.</text>
</comment>
<feature type="binding site" evidence="24">
    <location>
        <begin position="164"/>
        <end position="166"/>
    </location>
    <ligand>
        <name>ATP</name>
        <dbReference type="ChEBI" id="CHEBI:30616"/>
    </ligand>
</feature>
<evidence type="ECO:0000313" key="28">
    <source>
        <dbReference type="EMBL" id="PJF47833.1"/>
    </source>
</evidence>
<keyword evidence="15 25" id="KW-0464">Manganese</keyword>
<evidence type="ECO:0000256" key="13">
    <source>
        <dbReference type="ARBA" id="ARBA00022960"/>
    </source>
</evidence>
<dbReference type="Proteomes" id="UP000230790">
    <property type="component" value="Unassembled WGS sequence"/>
</dbReference>
<dbReference type="GO" id="GO:0071555">
    <property type="term" value="P:cell wall organization"/>
    <property type="evidence" value="ECO:0007669"/>
    <property type="project" value="UniProtKB-KW"/>
</dbReference>
<dbReference type="HAMAP" id="MF_00047">
    <property type="entry name" value="Dala_Dala_lig"/>
    <property type="match status" value="1"/>
</dbReference>
<evidence type="ECO:0000256" key="8">
    <source>
        <dbReference type="ARBA" id="ARBA00022598"/>
    </source>
</evidence>
<evidence type="ECO:0000256" key="14">
    <source>
        <dbReference type="ARBA" id="ARBA00022984"/>
    </source>
</evidence>
<feature type="binding site" evidence="24">
    <location>
        <position position="119"/>
    </location>
    <ligand>
        <name>ATP</name>
        <dbReference type="ChEBI" id="CHEBI:30616"/>
    </ligand>
</feature>
<sequence length="338" mass="36621">MSDSPLPKAQNHSGLATRGAKLKVAVLYGGQSGEHDVSLMSAASVMQALDGRKYEVTPVFISRAGEWTIPLEDLRKFDVVFPLLHGPMGEDGSVQGLLTLIGVPFVGAGVVGSAVGMDKVIFKDVMRAHGLPVVNYIVARRHQWLSAPEHVERAVQTQLGFPCFVKPANMGSSVGITKAKNVQQLHAGMAEALKWDRKVLIEQAVPHARELEVSVLGNDDLQASVVGEITPSREFYDYAAKYLDKGEAASGLHIPAPIPDALAQRIREMAVKAALLTDARGMARVDFLMNGESREVFINEINTIPGFTDISMYPKLWAATGIPYSELLDRLIALAMEP</sequence>
<evidence type="ECO:0000256" key="23">
    <source>
        <dbReference type="PIRSR" id="PIRSR039102-1"/>
    </source>
</evidence>
<feature type="binding site" evidence="24">
    <location>
        <begin position="299"/>
        <end position="300"/>
    </location>
    <ligand>
        <name>ATP</name>
        <dbReference type="ChEBI" id="CHEBI:30616"/>
    </ligand>
</feature>
<evidence type="ECO:0000256" key="7">
    <source>
        <dbReference type="ARBA" id="ARBA00022490"/>
    </source>
</evidence>
<dbReference type="PROSITE" id="PS00843">
    <property type="entry name" value="DALA_DALA_LIGASE_1"/>
    <property type="match status" value="1"/>
</dbReference>
<evidence type="ECO:0000256" key="16">
    <source>
        <dbReference type="ARBA" id="ARBA00023316"/>
    </source>
</evidence>
<dbReference type="Gene3D" id="3.40.50.20">
    <property type="match status" value="2"/>
</dbReference>
<dbReference type="InterPro" id="IPR005905">
    <property type="entry name" value="D_ala_D_ala"/>
</dbReference>
<dbReference type="GO" id="GO:0005829">
    <property type="term" value="C:cytosol"/>
    <property type="evidence" value="ECO:0007669"/>
    <property type="project" value="TreeGrafter"/>
</dbReference>
<feature type="binding site" evidence="25">
    <location>
        <position position="300"/>
    </location>
    <ligand>
        <name>Mg(2+)</name>
        <dbReference type="ChEBI" id="CHEBI:18420"/>
        <label>2</label>
    </ligand>
</feature>